<dbReference type="InterPro" id="IPR039258">
    <property type="entry name" value="ZNF511"/>
</dbReference>
<gene>
    <name evidence="3" type="ORF">NTJ_10007</name>
</gene>
<sequence length="248" mass="28096">MLEERPVSPTTPKESTDELFDEGNDVCGVLNKICIVDEDDEDFCHQVVSKFKCDVPNCDLMFDNLLKYELHYNSCHRFSCSVCRKHLPSPHLLDLHLSESHDSFFLVLAKRKPMYRCYVESCQVVSESAAARKKHCIEAHKFPHDFYFGSKKKKTQEPKKTASTPPKNKKPPPDSDRKMEIEGNSVPSESLPTLKSKPVAKPLTPKPETAKQTFTFGRKTGGKAFSKKSKKPDSKIEMGDLMDTLPTD</sequence>
<proteinExistence type="predicted"/>
<name>A0ABN7AYX4_9HEMI</name>
<evidence type="ECO:0000313" key="4">
    <source>
        <dbReference type="Proteomes" id="UP001307889"/>
    </source>
</evidence>
<dbReference type="InterPro" id="IPR013087">
    <property type="entry name" value="Znf_C2H2_type"/>
</dbReference>
<feature type="region of interest" description="Disordered" evidence="1">
    <location>
        <begin position="153"/>
        <end position="248"/>
    </location>
</feature>
<protein>
    <submittedName>
        <fullName evidence="3">ZnF_C2H2</fullName>
    </submittedName>
</protein>
<keyword evidence="4" id="KW-1185">Reference proteome</keyword>
<dbReference type="PANTHER" id="PTHR21354">
    <property type="entry name" value="ZINC FINGER PROTEIN 511"/>
    <property type="match status" value="1"/>
</dbReference>
<feature type="domain" description="C2H2-type" evidence="2">
    <location>
        <begin position="80"/>
        <end position="101"/>
    </location>
</feature>
<accession>A0ABN7AYX4</accession>
<reference evidence="3 4" key="1">
    <citation type="submission" date="2023-09" db="EMBL/GenBank/DDBJ databases">
        <title>Nesidiocoris tenuis whole genome shotgun sequence.</title>
        <authorList>
            <person name="Shibata T."/>
            <person name="Shimoda M."/>
            <person name="Kobayashi T."/>
            <person name="Uehara T."/>
        </authorList>
    </citation>
    <scope>NUCLEOTIDE SEQUENCE [LARGE SCALE GENOMIC DNA]</scope>
    <source>
        <strain evidence="3 4">Japan</strain>
    </source>
</reference>
<evidence type="ECO:0000313" key="3">
    <source>
        <dbReference type="EMBL" id="BES97193.1"/>
    </source>
</evidence>
<dbReference type="Proteomes" id="UP001307889">
    <property type="component" value="Chromosome 8"/>
</dbReference>
<dbReference type="PANTHER" id="PTHR21354:SF0">
    <property type="entry name" value="ZINC FINGER PROTEIN 511"/>
    <property type="match status" value="1"/>
</dbReference>
<dbReference type="PROSITE" id="PS00028">
    <property type="entry name" value="ZINC_FINGER_C2H2_1"/>
    <property type="match status" value="1"/>
</dbReference>
<organism evidence="3 4">
    <name type="scientific">Nesidiocoris tenuis</name>
    <dbReference type="NCBI Taxonomy" id="355587"/>
    <lineage>
        <taxon>Eukaryota</taxon>
        <taxon>Metazoa</taxon>
        <taxon>Ecdysozoa</taxon>
        <taxon>Arthropoda</taxon>
        <taxon>Hexapoda</taxon>
        <taxon>Insecta</taxon>
        <taxon>Pterygota</taxon>
        <taxon>Neoptera</taxon>
        <taxon>Paraneoptera</taxon>
        <taxon>Hemiptera</taxon>
        <taxon>Heteroptera</taxon>
        <taxon>Panheteroptera</taxon>
        <taxon>Cimicomorpha</taxon>
        <taxon>Miridae</taxon>
        <taxon>Dicyphina</taxon>
        <taxon>Nesidiocoris</taxon>
    </lineage>
</organism>
<dbReference type="EMBL" id="AP028916">
    <property type="protein sequence ID" value="BES97193.1"/>
    <property type="molecule type" value="Genomic_DNA"/>
</dbReference>
<feature type="compositionally biased region" description="Basic and acidic residues" evidence="1">
    <location>
        <begin position="171"/>
        <end position="181"/>
    </location>
</feature>
<evidence type="ECO:0000259" key="2">
    <source>
        <dbReference type="PROSITE" id="PS00028"/>
    </source>
</evidence>
<evidence type="ECO:0000256" key="1">
    <source>
        <dbReference type="SAM" id="MobiDB-lite"/>
    </source>
</evidence>
<dbReference type="SMART" id="SM00355">
    <property type="entry name" value="ZnF_C2H2"/>
    <property type="match status" value="3"/>
</dbReference>